<dbReference type="Proteomes" id="UP000015350">
    <property type="component" value="Unassembled WGS sequence"/>
</dbReference>
<feature type="signal peptide" evidence="2">
    <location>
        <begin position="1"/>
        <end position="21"/>
    </location>
</feature>
<proteinExistence type="predicted"/>
<dbReference type="STRING" id="1316936.K678_14849"/>
<evidence type="ECO:0000313" key="3">
    <source>
        <dbReference type="EMBL" id="EPY00673.1"/>
    </source>
</evidence>
<evidence type="ECO:0008006" key="5">
    <source>
        <dbReference type="Google" id="ProtNLM"/>
    </source>
</evidence>
<dbReference type="RefSeq" id="WP_021133257.1">
    <property type="nucleotide sequence ID" value="NZ_AQPH01000075.1"/>
</dbReference>
<gene>
    <name evidence="3" type="ORF">K678_14849</name>
</gene>
<feature type="chain" id="PRO_5004556394" description="Lipoprotein" evidence="2">
    <location>
        <begin position="22"/>
        <end position="69"/>
    </location>
</feature>
<dbReference type="EMBL" id="AQPH01000075">
    <property type="protein sequence ID" value="EPY00673.1"/>
    <property type="molecule type" value="Genomic_DNA"/>
</dbReference>
<sequence>MTRRGLLGLLAAGLGASVLSACGRKGKPDQPDGATFPTTYPYTPYPTRRQAPRDGEAAPPPTPETDQTR</sequence>
<evidence type="ECO:0000256" key="2">
    <source>
        <dbReference type="SAM" id="SignalP"/>
    </source>
</evidence>
<reference evidence="3 4" key="1">
    <citation type="submission" date="2013-04" db="EMBL/GenBank/DDBJ databases">
        <authorList>
            <person name="Kuznetsov B."/>
            <person name="Ivanovsky R."/>
        </authorList>
    </citation>
    <scope>NUCLEOTIDE SEQUENCE [LARGE SCALE GENOMIC DNA]</scope>
    <source>
        <strain evidence="3 4">MGU-K5</strain>
    </source>
</reference>
<evidence type="ECO:0000256" key="1">
    <source>
        <dbReference type="SAM" id="MobiDB-lite"/>
    </source>
</evidence>
<accession>S9S9F6</accession>
<comment type="caution">
    <text evidence="3">The sequence shown here is derived from an EMBL/GenBank/DDBJ whole genome shotgun (WGS) entry which is preliminary data.</text>
</comment>
<dbReference type="PROSITE" id="PS51257">
    <property type="entry name" value="PROKAR_LIPOPROTEIN"/>
    <property type="match status" value="1"/>
</dbReference>
<organism evidence="3 4">
    <name type="scientific">Magnetospirillum fulvum MGU-K5</name>
    <dbReference type="NCBI Taxonomy" id="1316936"/>
    <lineage>
        <taxon>Bacteria</taxon>
        <taxon>Pseudomonadati</taxon>
        <taxon>Pseudomonadota</taxon>
        <taxon>Alphaproteobacteria</taxon>
        <taxon>Rhodospirillales</taxon>
        <taxon>Rhodospirillaceae</taxon>
        <taxon>Magnetospirillum</taxon>
    </lineage>
</organism>
<feature type="compositionally biased region" description="Low complexity" evidence="1">
    <location>
        <begin position="37"/>
        <end position="47"/>
    </location>
</feature>
<name>S9S9F6_MAGFU</name>
<evidence type="ECO:0000313" key="4">
    <source>
        <dbReference type="Proteomes" id="UP000015350"/>
    </source>
</evidence>
<dbReference type="AlphaFoldDB" id="S9S9F6"/>
<protein>
    <recommendedName>
        <fullName evidence="5">Lipoprotein</fullName>
    </recommendedName>
</protein>
<keyword evidence="2" id="KW-0732">Signal</keyword>
<feature type="region of interest" description="Disordered" evidence="1">
    <location>
        <begin position="24"/>
        <end position="69"/>
    </location>
</feature>